<comment type="caution">
    <text evidence="3">The sequence shown here is derived from an EMBL/GenBank/DDBJ whole genome shotgun (WGS) entry which is preliminary data.</text>
</comment>
<proteinExistence type="predicted"/>
<evidence type="ECO:0000313" key="3">
    <source>
        <dbReference type="EMBL" id="RHZ90015.1"/>
    </source>
</evidence>
<keyword evidence="2" id="KW-0472">Membrane</keyword>
<protein>
    <submittedName>
        <fullName evidence="3">Uncharacterized protein</fullName>
    </submittedName>
</protein>
<keyword evidence="2" id="KW-1133">Transmembrane helix</keyword>
<accession>A0A397JNS8</accession>
<keyword evidence="4" id="KW-1185">Reference proteome</keyword>
<feature type="transmembrane region" description="Helical" evidence="2">
    <location>
        <begin position="12"/>
        <end position="35"/>
    </location>
</feature>
<dbReference type="EMBL" id="PQFF01000007">
    <property type="protein sequence ID" value="RHZ90015.1"/>
    <property type="molecule type" value="Genomic_DNA"/>
</dbReference>
<keyword evidence="2" id="KW-0812">Transmembrane</keyword>
<evidence type="ECO:0000256" key="1">
    <source>
        <dbReference type="SAM" id="MobiDB-lite"/>
    </source>
</evidence>
<organism evidence="3 4">
    <name type="scientific">Diversispora epigaea</name>
    <dbReference type="NCBI Taxonomy" id="1348612"/>
    <lineage>
        <taxon>Eukaryota</taxon>
        <taxon>Fungi</taxon>
        <taxon>Fungi incertae sedis</taxon>
        <taxon>Mucoromycota</taxon>
        <taxon>Glomeromycotina</taxon>
        <taxon>Glomeromycetes</taxon>
        <taxon>Diversisporales</taxon>
        <taxon>Diversisporaceae</taxon>
        <taxon>Diversispora</taxon>
    </lineage>
</organism>
<dbReference type="AlphaFoldDB" id="A0A397JNS8"/>
<gene>
    <name evidence="3" type="ORF">Glove_9g300</name>
</gene>
<sequence length="180" mass="20402">MKGNTKRTLFTGVMYWNFVRLGVAFLLNVNAIMSLTTSRLDEPLNLATRTFFNTLAFILMSYVVIFDAEIVKVIKGGNQNKKGSGGPKHKKKSSSTNATHKSADSASLPKHNTLNSNNNIQTYDVSFKRLSFFEWTNVVMEKNCIQESDQEFKEVIEEPLEDINHDLKKGEATIKSQQQY</sequence>
<name>A0A397JNS8_9GLOM</name>
<evidence type="ECO:0000313" key="4">
    <source>
        <dbReference type="Proteomes" id="UP000266861"/>
    </source>
</evidence>
<dbReference type="OrthoDB" id="2416917at2759"/>
<evidence type="ECO:0000256" key="2">
    <source>
        <dbReference type="SAM" id="Phobius"/>
    </source>
</evidence>
<dbReference type="Proteomes" id="UP000266861">
    <property type="component" value="Unassembled WGS sequence"/>
</dbReference>
<feature type="transmembrane region" description="Helical" evidence="2">
    <location>
        <begin position="55"/>
        <end position="74"/>
    </location>
</feature>
<reference evidence="3 4" key="1">
    <citation type="submission" date="2018-08" db="EMBL/GenBank/DDBJ databases">
        <title>Genome and evolution of the arbuscular mycorrhizal fungus Diversispora epigaea (formerly Glomus versiforme) and its bacterial endosymbionts.</title>
        <authorList>
            <person name="Sun X."/>
            <person name="Fei Z."/>
            <person name="Harrison M."/>
        </authorList>
    </citation>
    <scope>NUCLEOTIDE SEQUENCE [LARGE SCALE GENOMIC DNA]</scope>
    <source>
        <strain evidence="3 4">IT104</strain>
    </source>
</reference>
<feature type="region of interest" description="Disordered" evidence="1">
    <location>
        <begin position="77"/>
        <end position="113"/>
    </location>
</feature>